<dbReference type="Proteomes" id="UP000235589">
    <property type="component" value="Chromosome"/>
</dbReference>
<gene>
    <name evidence="2" type="ORF">B9O19_00308</name>
</gene>
<dbReference type="SUPFAM" id="SSF63825">
    <property type="entry name" value="YWTD domain"/>
    <property type="match status" value="1"/>
</dbReference>
<protein>
    <recommendedName>
        <fullName evidence="1">Prolow-density lipoprotein receptor-related protein 1-like beta-propeller domain-containing protein</fullName>
    </recommendedName>
</protein>
<proteinExistence type="predicted"/>
<keyword evidence="3" id="KW-1185">Reference proteome</keyword>
<name>A0A2K9NZM8_9FIRM</name>
<reference evidence="2 3" key="1">
    <citation type="submission" date="2017-04" db="EMBL/GenBank/DDBJ databases">
        <title>Monoglobus pectinilyticus 14 draft genome.</title>
        <authorList>
            <person name="Kim C."/>
            <person name="Rosendale D.I."/>
            <person name="Kelly W.J."/>
            <person name="Tannock G.W."/>
            <person name="Patchett M.L."/>
            <person name="Jordens J.Z."/>
        </authorList>
    </citation>
    <scope>NUCLEOTIDE SEQUENCE [LARGE SCALE GENOMIC DNA]</scope>
    <source>
        <strain evidence="2 3">14</strain>
    </source>
</reference>
<sequence length="350" mass="39716">MKMSYKIIISLTVILILGLSGLFTYEYYINQNQTSQNQEEAENTQDNVITSEFKSEKNSIVPFTSMTESNGSLYITKSLSSSANLENANVIPIESDFFTIVGDDVYYITNGSDEFAPELRRCGLDGNNDISISEFVSPLGSPVVIGDYIYSAYYTEADEGLNNGIYKININSGETEKAIEGEYFIYGYDNDKIYYTSNSENRGSGTILHRMNFDGTDKTEVLNFNVRTDSIVVYDKYIFFSAYDDISHCYKIYRSPKSGKGNIDAYSFECFSNVFDVIDERLYYQANSAVYSSEINGDNEIKIADIDEKSDSAYGFKKFDNKIYFYEKSNQGDILYQTNIETSEKLNISK</sequence>
<dbReference type="AlphaFoldDB" id="A0A2K9NZM8"/>
<dbReference type="GeneID" id="98061737"/>
<dbReference type="InterPro" id="IPR032485">
    <property type="entry name" value="LRP1-like_beta_prop"/>
</dbReference>
<organism evidence="2 3">
    <name type="scientific">Monoglobus pectinilyticus</name>
    <dbReference type="NCBI Taxonomy" id="1981510"/>
    <lineage>
        <taxon>Bacteria</taxon>
        <taxon>Bacillati</taxon>
        <taxon>Bacillota</taxon>
        <taxon>Clostridia</taxon>
        <taxon>Monoglobales</taxon>
        <taxon>Monoglobaceae</taxon>
        <taxon>Monoglobus</taxon>
    </lineage>
</organism>
<dbReference type="OrthoDB" id="1874702at2"/>
<dbReference type="RefSeq" id="WP_102364788.1">
    <property type="nucleotide sequence ID" value="NZ_CP020991.1"/>
</dbReference>
<dbReference type="Gene3D" id="2.120.10.30">
    <property type="entry name" value="TolB, C-terminal domain"/>
    <property type="match status" value="1"/>
</dbReference>
<dbReference type="Pfam" id="PF16472">
    <property type="entry name" value="DUF5050"/>
    <property type="match status" value="1"/>
</dbReference>
<dbReference type="InterPro" id="IPR011042">
    <property type="entry name" value="6-blade_b-propeller_TolB-like"/>
</dbReference>
<dbReference type="EMBL" id="CP020991">
    <property type="protein sequence ID" value="AUO18492.1"/>
    <property type="molecule type" value="Genomic_DNA"/>
</dbReference>
<accession>A0A2K9NZM8</accession>
<dbReference type="KEGG" id="mpec:B9O19_00308"/>
<feature type="domain" description="Prolow-density lipoprotein receptor-related protein 1-like beta-propeller" evidence="1">
    <location>
        <begin position="43"/>
        <end position="260"/>
    </location>
</feature>
<evidence type="ECO:0000259" key="1">
    <source>
        <dbReference type="Pfam" id="PF16472"/>
    </source>
</evidence>
<evidence type="ECO:0000313" key="2">
    <source>
        <dbReference type="EMBL" id="AUO18492.1"/>
    </source>
</evidence>
<evidence type="ECO:0000313" key="3">
    <source>
        <dbReference type="Proteomes" id="UP000235589"/>
    </source>
</evidence>